<accession>A0A7K0K4S2</accession>
<dbReference type="Proteomes" id="UP000442535">
    <property type="component" value="Unassembled WGS sequence"/>
</dbReference>
<organism evidence="5 6">
    <name type="scientific">Mobiluncus porci</name>
    <dbReference type="NCBI Taxonomy" id="2652278"/>
    <lineage>
        <taxon>Bacteria</taxon>
        <taxon>Bacillati</taxon>
        <taxon>Actinomycetota</taxon>
        <taxon>Actinomycetes</taxon>
        <taxon>Actinomycetales</taxon>
        <taxon>Actinomycetaceae</taxon>
        <taxon>Mobiluncus</taxon>
    </lineage>
</organism>
<dbReference type="InterPro" id="IPR006619">
    <property type="entry name" value="PGRP_domain_met/bac"/>
</dbReference>
<evidence type="ECO:0000259" key="3">
    <source>
        <dbReference type="SMART" id="SM00644"/>
    </source>
</evidence>
<dbReference type="CDD" id="cd06583">
    <property type="entry name" value="PGRP"/>
    <property type="match status" value="1"/>
</dbReference>
<proteinExistence type="inferred from homology"/>
<protein>
    <submittedName>
        <fullName evidence="5">N-acetylmuramoyl-L-alanine amidase</fullName>
    </submittedName>
</protein>
<comment type="similarity">
    <text evidence="1">Belongs to the N-acetylmuramoyl-L-alanine amidase 2 family.</text>
</comment>
<evidence type="ECO:0000313" key="5">
    <source>
        <dbReference type="EMBL" id="MST50035.1"/>
    </source>
</evidence>
<dbReference type="InterPro" id="IPR007253">
    <property type="entry name" value="Cell_wall-bd_2"/>
</dbReference>
<dbReference type="Pfam" id="PF04122">
    <property type="entry name" value="CW_binding_2"/>
    <property type="match status" value="3"/>
</dbReference>
<feature type="domain" description="Peptidoglycan recognition protein family" evidence="4">
    <location>
        <begin position="262"/>
        <end position="410"/>
    </location>
</feature>
<dbReference type="GO" id="GO:0009253">
    <property type="term" value="P:peptidoglycan catabolic process"/>
    <property type="evidence" value="ECO:0007669"/>
    <property type="project" value="InterPro"/>
</dbReference>
<keyword evidence="6" id="KW-1185">Reference proteome</keyword>
<dbReference type="SMART" id="SM00701">
    <property type="entry name" value="PGRP"/>
    <property type="match status" value="1"/>
</dbReference>
<dbReference type="SMART" id="SM00644">
    <property type="entry name" value="Ami_2"/>
    <property type="match status" value="1"/>
</dbReference>
<reference evidence="5 6" key="1">
    <citation type="submission" date="2019-08" db="EMBL/GenBank/DDBJ databases">
        <title>In-depth cultivation of the pig gut microbiome towards novel bacterial diversity and tailored functional studies.</title>
        <authorList>
            <person name="Wylensek D."/>
            <person name="Hitch T.C.A."/>
            <person name="Clavel T."/>
        </authorList>
    </citation>
    <scope>NUCLEOTIDE SEQUENCE [LARGE SCALE GENOMIC DNA]</scope>
    <source>
        <strain evidence="5 6">RF-GAM-744-WT-7</strain>
    </source>
</reference>
<dbReference type="InterPro" id="IPR002502">
    <property type="entry name" value="Amidase_domain"/>
</dbReference>
<evidence type="ECO:0000313" key="6">
    <source>
        <dbReference type="Proteomes" id="UP000442535"/>
    </source>
</evidence>
<sequence length="769" mass="79585">MGKNHLGGANFWTGALATVAAISLWGGVPAIGAVPSTMMNQSGSDTLSSDFREVETLPNLPETTLNEKIREFSAASPLSAQDENGRTLTQKFTSGLATPDQTVKLTATAEIDSVVALVAAKWPASGPQPLAVLGRTLKGGAWTDWETVGEEFETSADGQTKATEAWIVVNAAKVEIALVMSDSTANIQPQLEVIDPGTRVEDNKFALPETGSTLAGPVPAQAGGKDGGTPNNDPSTDDSGQQVQPQPPANAWTNVPATDGPVELLTRDAWGADPSWRTWTPRAGKVQAAVVHHTASQNDYSAEAVPGILRAIYRYHALSLKWGDIGYNVLVDNYGRAWQGRDGDFWSYNTIGAHASGVNQSTFGISVLGNYSNFRPSDAAVATVAKVITYKLPVGMDPFNMSTPVTKANGTVIHVPVVSGHRDVGATACPGQAFYDYLPTVRKLVADYIAVPWYTVKEPNYVTAEREQTAGGIPLQLAGANRIDTSIEIAKHAFPSGTNTVYLARSDNTADALAGGALTDGPIVLVNSGQDTVYKVKSYIASTGAKRVVALGGYGAVNESTLRAVAGSASTSRLAGGNRAETAAQIAVQVTQTNPGMSAVYLAEQSKGVDALAAGSLIDGPVLLVPSSGKLPAAVSSAIRKIAPSTVIALGGTGAVSDEILNQAAAGRSSSRIAGADRYGTARAISQYRYPEGAARVYLASGSNPVDAVAGGVLTDGPILLLPNSAGATLDGNAGGEINRLGAKFVTSLGGDAAVAMTQVHQAVVYSLM</sequence>
<dbReference type="PANTHER" id="PTHR11022">
    <property type="entry name" value="PEPTIDOGLYCAN RECOGNITION PROTEIN"/>
    <property type="match status" value="1"/>
</dbReference>
<comment type="caution">
    <text evidence="5">The sequence shown here is derived from an EMBL/GenBank/DDBJ whole genome shotgun (WGS) entry which is preliminary data.</text>
</comment>
<gene>
    <name evidence="5" type="ORF">FYJ63_07275</name>
</gene>
<name>A0A7K0K4S2_9ACTO</name>
<dbReference type="Gene3D" id="3.40.80.10">
    <property type="entry name" value="Peptidoglycan recognition protein-like"/>
    <property type="match status" value="1"/>
</dbReference>
<dbReference type="PANTHER" id="PTHR11022:SF41">
    <property type="entry name" value="PEPTIDOGLYCAN-RECOGNITION PROTEIN LC-RELATED"/>
    <property type="match status" value="1"/>
</dbReference>
<dbReference type="InterPro" id="IPR036505">
    <property type="entry name" value="Amidase/PGRP_sf"/>
</dbReference>
<dbReference type="InterPro" id="IPR015510">
    <property type="entry name" value="PGRP"/>
</dbReference>
<evidence type="ECO:0000259" key="4">
    <source>
        <dbReference type="SMART" id="SM00701"/>
    </source>
</evidence>
<feature type="domain" description="N-acetylmuramoyl-L-alanine amidase" evidence="3">
    <location>
        <begin position="275"/>
        <end position="431"/>
    </location>
</feature>
<dbReference type="EMBL" id="VUMY01000012">
    <property type="protein sequence ID" value="MST50035.1"/>
    <property type="molecule type" value="Genomic_DNA"/>
</dbReference>
<dbReference type="Pfam" id="PF01510">
    <property type="entry name" value="Amidase_2"/>
    <property type="match status" value="1"/>
</dbReference>
<dbReference type="SUPFAM" id="SSF55846">
    <property type="entry name" value="N-acetylmuramoyl-L-alanine amidase-like"/>
    <property type="match status" value="1"/>
</dbReference>
<dbReference type="AlphaFoldDB" id="A0A7K0K4S2"/>
<dbReference type="GO" id="GO:0008745">
    <property type="term" value="F:N-acetylmuramoyl-L-alanine amidase activity"/>
    <property type="evidence" value="ECO:0007669"/>
    <property type="project" value="InterPro"/>
</dbReference>
<dbReference type="GO" id="GO:0008270">
    <property type="term" value="F:zinc ion binding"/>
    <property type="evidence" value="ECO:0007669"/>
    <property type="project" value="InterPro"/>
</dbReference>
<evidence type="ECO:0000256" key="1">
    <source>
        <dbReference type="ARBA" id="ARBA00007553"/>
    </source>
</evidence>
<feature type="region of interest" description="Disordered" evidence="2">
    <location>
        <begin position="208"/>
        <end position="258"/>
    </location>
</feature>
<evidence type="ECO:0000256" key="2">
    <source>
        <dbReference type="SAM" id="MobiDB-lite"/>
    </source>
</evidence>
<dbReference type="RefSeq" id="WP_154545275.1">
    <property type="nucleotide sequence ID" value="NZ_VUMY01000012.1"/>
</dbReference>
<feature type="compositionally biased region" description="Polar residues" evidence="2">
    <location>
        <begin position="229"/>
        <end position="244"/>
    </location>
</feature>